<dbReference type="PROSITE" id="PS51253">
    <property type="entry name" value="HTH_CENPB"/>
    <property type="match status" value="1"/>
</dbReference>
<dbReference type="Pfam" id="PF03184">
    <property type="entry name" value="DDE_1"/>
    <property type="match status" value="1"/>
</dbReference>
<feature type="compositionally biased region" description="Basic residues" evidence="6">
    <location>
        <begin position="502"/>
        <end position="512"/>
    </location>
</feature>
<dbReference type="InterPro" id="IPR036388">
    <property type="entry name" value="WH-like_DNA-bd_sf"/>
</dbReference>
<keyword evidence="2" id="KW-0479">Metal-binding</keyword>
<feature type="compositionally biased region" description="Basic and acidic residues" evidence="6">
    <location>
        <begin position="525"/>
        <end position="536"/>
    </location>
</feature>
<dbReference type="PANTHER" id="PTHR19303">
    <property type="entry name" value="TRANSPOSON"/>
    <property type="match status" value="1"/>
</dbReference>
<feature type="region of interest" description="Disordered" evidence="6">
    <location>
        <begin position="395"/>
        <end position="419"/>
    </location>
</feature>
<dbReference type="GO" id="GO:0008270">
    <property type="term" value="F:zinc ion binding"/>
    <property type="evidence" value="ECO:0007669"/>
    <property type="project" value="UniProtKB-KW"/>
</dbReference>
<dbReference type="Proteomes" id="UP001314205">
    <property type="component" value="Unassembled WGS sequence"/>
</dbReference>
<dbReference type="Gene3D" id="1.10.10.10">
    <property type="entry name" value="Winged helix-like DNA-binding domain superfamily/Winged helix DNA-binding domain"/>
    <property type="match status" value="1"/>
</dbReference>
<dbReference type="GO" id="GO:0005634">
    <property type="term" value="C:nucleus"/>
    <property type="evidence" value="ECO:0007669"/>
    <property type="project" value="TreeGrafter"/>
</dbReference>
<reference evidence="8 9" key="1">
    <citation type="submission" date="2023-11" db="EMBL/GenBank/DDBJ databases">
        <authorList>
            <person name="Hedman E."/>
            <person name="Englund M."/>
            <person name="Stromberg M."/>
            <person name="Nyberg Akerstrom W."/>
            <person name="Nylinder S."/>
            <person name="Jareborg N."/>
            <person name="Kallberg Y."/>
            <person name="Kronander E."/>
        </authorList>
    </citation>
    <scope>NUCLEOTIDE SEQUENCE [LARGE SCALE GENOMIC DNA]</scope>
</reference>
<feature type="compositionally biased region" description="Polar residues" evidence="6">
    <location>
        <begin position="401"/>
        <end position="419"/>
    </location>
</feature>
<dbReference type="InterPro" id="IPR013083">
    <property type="entry name" value="Znf_RING/FYVE/PHD"/>
</dbReference>
<dbReference type="PANTHER" id="PTHR19303:SF74">
    <property type="entry name" value="POGO TRANSPOSABLE ELEMENT WITH KRAB DOMAIN"/>
    <property type="match status" value="1"/>
</dbReference>
<dbReference type="InterPro" id="IPR050863">
    <property type="entry name" value="CenT-Element_Derived"/>
</dbReference>
<evidence type="ECO:0000256" key="1">
    <source>
        <dbReference type="ARBA" id="ARBA00010881"/>
    </source>
</evidence>
<comment type="similarity">
    <text evidence="1">Belongs to the tigger transposable element derived protein family.</text>
</comment>
<dbReference type="InterPro" id="IPR019786">
    <property type="entry name" value="Zinc_finger_PHD-type_CS"/>
</dbReference>
<evidence type="ECO:0000313" key="9">
    <source>
        <dbReference type="Proteomes" id="UP001314205"/>
    </source>
</evidence>
<proteinExistence type="inferred from homology"/>
<feature type="region of interest" description="Disordered" evidence="6">
    <location>
        <begin position="464"/>
        <end position="558"/>
    </location>
</feature>
<protein>
    <recommendedName>
        <fullName evidence="7">HTH CENPB-type domain-containing protein</fullName>
    </recommendedName>
</protein>
<gene>
    <name evidence="8" type="ORF">PARMNEM_LOCUS19091</name>
</gene>
<dbReference type="InterPro" id="IPR036397">
    <property type="entry name" value="RNaseH_sf"/>
</dbReference>
<dbReference type="Gene3D" id="3.30.420.10">
    <property type="entry name" value="Ribonuclease H-like superfamily/Ribonuclease H"/>
    <property type="match status" value="1"/>
</dbReference>
<dbReference type="AlphaFoldDB" id="A0AAV1M390"/>
<dbReference type="SUPFAM" id="SSF57903">
    <property type="entry name" value="FYVE/PHD zinc finger"/>
    <property type="match status" value="1"/>
</dbReference>
<feature type="compositionally biased region" description="Polar residues" evidence="6">
    <location>
        <begin position="464"/>
        <end position="487"/>
    </location>
</feature>
<dbReference type="Gene3D" id="3.30.40.10">
    <property type="entry name" value="Zinc/RING finger domain, C3HC4 (zinc finger)"/>
    <property type="match status" value="1"/>
</dbReference>
<organism evidence="8 9">
    <name type="scientific">Parnassius mnemosyne</name>
    <name type="common">clouded apollo</name>
    <dbReference type="NCBI Taxonomy" id="213953"/>
    <lineage>
        <taxon>Eukaryota</taxon>
        <taxon>Metazoa</taxon>
        <taxon>Ecdysozoa</taxon>
        <taxon>Arthropoda</taxon>
        <taxon>Hexapoda</taxon>
        <taxon>Insecta</taxon>
        <taxon>Pterygota</taxon>
        <taxon>Neoptera</taxon>
        <taxon>Endopterygota</taxon>
        <taxon>Lepidoptera</taxon>
        <taxon>Glossata</taxon>
        <taxon>Ditrysia</taxon>
        <taxon>Papilionoidea</taxon>
        <taxon>Papilionidae</taxon>
        <taxon>Parnassiinae</taxon>
        <taxon>Parnassini</taxon>
        <taxon>Parnassius</taxon>
        <taxon>Driopa</taxon>
    </lineage>
</organism>
<dbReference type="InterPro" id="IPR004875">
    <property type="entry name" value="DDE_SF_endonuclease_dom"/>
</dbReference>
<comment type="caution">
    <text evidence="8">The sequence shown here is derived from an EMBL/GenBank/DDBJ whole genome shotgun (WGS) entry which is preliminary data.</text>
</comment>
<dbReference type="PROSITE" id="PS01359">
    <property type="entry name" value="ZF_PHD_1"/>
    <property type="match status" value="1"/>
</dbReference>
<evidence type="ECO:0000256" key="3">
    <source>
        <dbReference type="ARBA" id="ARBA00022771"/>
    </source>
</evidence>
<evidence type="ECO:0000259" key="7">
    <source>
        <dbReference type="PROSITE" id="PS51253"/>
    </source>
</evidence>
<dbReference type="EMBL" id="CAVLGL010000115">
    <property type="protein sequence ID" value="CAK1600316.1"/>
    <property type="molecule type" value="Genomic_DNA"/>
</dbReference>
<dbReference type="CDD" id="cd15517">
    <property type="entry name" value="PHD_TCF19_like"/>
    <property type="match status" value="1"/>
</dbReference>
<keyword evidence="9" id="KW-1185">Reference proteome</keyword>
<evidence type="ECO:0000256" key="6">
    <source>
        <dbReference type="SAM" id="MobiDB-lite"/>
    </source>
</evidence>
<name>A0AAV1M390_9NEOP</name>
<evidence type="ECO:0000256" key="5">
    <source>
        <dbReference type="ARBA" id="ARBA00023125"/>
    </source>
</evidence>
<dbReference type="InterPro" id="IPR011011">
    <property type="entry name" value="Znf_FYVE_PHD"/>
</dbReference>
<dbReference type="InterPro" id="IPR006600">
    <property type="entry name" value="HTH_CenpB_DNA-bd_dom"/>
</dbReference>
<keyword evidence="4" id="KW-0862">Zinc</keyword>
<feature type="domain" description="HTH CENPB-type" evidence="7">
    <location>
        <begin position="58"/>
        <end position="135"/>
    </location>
</feature>
<accession>A0AAV1M390</accession>
<keyword evidence="3" id="KW-0863">Zinc-finger</keyword>
<evidence type="ECO:0000256" key="4">
    <source>
        <dbReference type="ARBA" id="ARBA00022833"/>
    </source>
</evidence>
<keyword evidence="5" id="KW-0238">DNA-binding</keyword>
<evidence type="ECO:0000256" key="2">
    <source>
        <dbReference type="ARBA" id="ARBA00022723"/>
    </source>
</evidence>
<dbReference type="GO" id="GO:0003677">
    <property type="term" value="F:DNA binding"/>
    <property type="evidence" value="ECO:0007669"/>
    <property type="project" value="UniProtKB-KW"/>
</dbReference>
<evidence type="ECO:0000313" key="8">
    <source>
        <dbReference type="EMBL" id="CAK1600316.1"/>
    </source>
</evidence>
<sequence length="619" mass="69475">MSSYKRKSDRKLVFTEEILKDAKERIRRGQSQRSVAESLNVPESTLRKRLKAGTVPCSLGRFSNVFTPELDSNLAEHCRRLDLCFYGLTKKELGRVAYDLANKNGLNHRFNNDKKEASKKWVENFARRHNFSLRQPEKTSLARAAGFNRVQVQRFYDNLKQVLTTFKFFGRQIFNMDETGLQTVPNKLPKVYAKKGKKIVGKVVSAERGQTVTAVCCMGATGIFVPSALIFPRKRQKPELMGGAPEDSLQLVSDSGYMNSDLFIIWLNHFIKMVKPSKDEPALLILDNHSSHLSLQAIELARDHRVVLLSLAPHTSHRMQSLDTGFFGPLKKAYAVACDNWQVSNPGRAITQYQVARLFGTAYLKVGSIDRAKKSFESCGIWPFNDQIFSDEDFAPANVTDRPNPTAETSSTGEALNSSNLAVELPLTTTETVTQVVSSPIPVNTNISAPVIALSQLGGTETLESTDNHQEVITTPENDEPTPSKSSFLRPEDILPLPKSNIQKKRNIKRKKSEILTSSPYKNQIEAEQKEKEEKAKKTKKTSNKNKSTTPNRPTLLETSTGTEVVRCPLCAEVYVEPPDEDWIQCSQCGAWWHDECSDYLGFGVFKCDVCLTLMRTLN</sequence>